<evidence type="ECO:0000256" key="8">
    <source>
        <dbReference type="HAMAP-Rule" id="MF_00265"/>
    </source>
</evidence>
<feature type="binding site" evidence="8">
    <location>
        <position position="97"/>
    </location>
    <ligand>
        <name>Mg(2+)</name>
        <dbReference type="ChEBI" id="CHEBI:18420"/>
    </ligand>
</feature>
<dbReference type="InterPro" id="IPR022907">
    <property type="entry name" value="VapC_family"/>
</dbReference>
<name>A0A1I4JNF5_9HYPH</name>
<dbReference type="AlphaFoldDB" id="A0A1I4JNF5"/>
<dbReference type="EMBL" id="FOTK01000008">
    <property type="protein sequence ID" value="SFL68062.1"/>
    <property type="molecule type" value="Genomic_DNA"/>
</dbReference>
<dbReference type="OrthoDB" id="9796690at2"/>
<comment type="similarity">
    <text evidence="7 8">Belongs to the PINc/VapC protein family.</text>
</comment>
<keyword evidence="4 8" id="KW-0479">Metal-binding</keyword>
<keyword evidence="11" id="KW-1185">Reference proteome</keyword>
<sequence>MRYLLDTNILSALVRSPRGPVAELVQRVGETEIYTSVVVAAELRYGALRKGSDRLTRQVEAVLGAVSIEPWRVPYDAIYANLRLGLERAGTPIGANDLLIATQALADGSVLVTDNTREFARISGLAIENWVRP</sequence>
<dbReference type="EC" id="3.1.-.-" evidence="8"/>
<keyword evidence="8" id="KW-0800">Toxin</keyword>
<keyword evidence="6 8" id="KW-0460">Magnesium</keyword>
<evidence type="ECO:0000256" key="6">
    <source>
        <dbReference type="ARBA" id="ARBA00022842"/>
    </source>
</evidence>
<evidence type="ECO:0000256" key="4">
    <source>
        <dbReference type="ARBA" id="ARBA00022723"/>
    </source>
</evidence>
<organism evidence="10 11">
    <name type="scientific">Methylobacterium pseudosasicola</name>
    <dbReference type="NCBI Taxonomy" id="582667"/>
    <lineage>
        <taxon>Bacteria</taxon>
        <taxon>Pseudomonadati</taxon>
        <taxon>Pseudomonadota</taxon>
        <taxon>Alphaproteobacteria</taxon>
        <taxon>Hyphomicrobiales</taxon>
        <taxon>Methylobacteriaceae</taxon>
        <taxon>Methylobacterium</taxon>
    </lineage>
</organism>
<dbReference type="GO" id="GO:0090729">
    <property type="term" value="F:toxin activity"/>
    <property type="evidence" value="ECO:0007669"/>
    <property type="project" value="UniProtKB-KW"/>
</dbReference>
<evidence type="ECO:0000256" key="3">
    <source>
        <dbReference type="ARBA" id="ARBA00022722"/>
    </source>
</evidence>
<dbReference type="GO" id="GO:0004540">
    <property type="term" value="F:RNA nuclease activity"/>
    <property type="evidence" value="ECO:0007669"/>
    <property type="project" value="InterPro"/>
</dbReference>
<comment type="cofactor">
    <cofactor evidence="1 8">
        <name>Mg(2+)</name>
        <dbReference type="ChEBI" id="CHEBI:18420"/>
    </cofactor>
</comment>
<keyword evidence="2 8" id="KW-1277">Toxin-antitoxin system</keyword>
<dbReference type="STRING" id="582667.SAMN05192568_1008159"/>
<evidence type="ECO:0000256" key="7">
    <source>
        <dbReference type="ARBA" id="ARBA00038093"/>
    </source>
</evidence>
<dbReference type="SUPFAM" id="SSF88723">
    <property type="entry name" value="PIN domain-like"/>
    <property type="match status" value="1"/>
</dbReference>
<evidence type="ECO:0000256" key="2">
    <source>
        <dbReference type="ARBA" id="ARBA00022649"/>
    </source>
</evidence>
<evidence type="ECO:0000313" key="10">
    <source>
        <dbReference type="EMBL" id="SFL68062.1"/>
    </source>
</evidence>
<keyword evidence="10" id="KW-0255">Endonuclease</keyword>
<dbReference type="GO" id="GO:0000287">
    <property type="term" value="F:magnesium ion binding"/>
    <property type="evidence" value="ECO:0007669"/>
    <property type="project" value="UniProtKB-UniRule"/>
</dbReference>
<comment type="function">
    <text evidence="8">Toxic component of a toxin-antitoxin (TA) system. An RNase.</text>
</comment>
<dbReference type="InterPro" id="IPR050556">
    <property type="entry name" value="Type_II_TA_system_RNase"/>
</dbReference>
<dbReference type="GO" id="GO:0016787">
    <property type="term" value="F:hydrolase activity"/>
    <property type="evidence" value="ECO:0007669"/>
    <property type="project" value="UniProtKB-KW"/>
</dbReference>
<gene>
    <name evidence="8" type="primary">vapC</name>
    <name evidence="10" type="ORF">SAMN05192568_1008159</name>
</gene>
<dbReference type="HAMAP" id="MF_00265">
    <property type="entry name" value="VapC_Nob1"/>
    <property type="match status" value="1"/>
</dbReference>
<dbReference type="Gene3D" id="3.40.50.1010">
    <property type="entry name" value="5'-nuclease"/>
    <property type="match status" value="1"/>
</dbReference>
<keyword evidence="3 8" id="KW-0540">Nuclease</keyword>
<reference evidence="11" key="1">
    <citation type="submission" date="2016-10" db="EMBL/GenBank/DDBJ databases">
        <authorList>
            <person name="Varghese N."/>
            <person name="Submissions S."/>
        </authorList>
    </citation>
    <scope>NUCLEOTIDE SEQUENCE [LARGE SCALE GENOMIC DNA]</scope>
    <source>
        <strain evidence="11">BL36</strain>
    </source>
</reference>
<accession>A0A1I4JNF5</accession>
<protein>
    <recommendedName>
        <fullName evidence="8">Ribonuclease VapC</fullName>
        <shortName evidence="8">RNase VapC</shortName>
        <ecNumber evidence="8">3.1.-.-</ecNumber>
    </recommendedName>
    <alternativeName>
        <fullName evidence="8">Toxin VapC</fullName>
    </alternativeName>
</protein>
<evidence type="ECO:0000256" key="5">
    <source>
        <dbReference type="ARBA" id="ARBA00022801"/>
    </source>
</evidence>
<dbReference type="GO" id="GO:0004519">
    <property type="term" value="F:endonuclease activity"/>
    <property type="evidence" value="ECO:0007669"/>
    <property type="project" value="UniProtKB-KW"/>
</dbReference>
<dbReference type="PANTHER" id="PTHR33653">
    <property type="entry name" value="RIBONUCLEASE VAPC2"/>
    <property type="match status" value="1"/>
</dbReference>
<dbReference type="InterPro" id="IPR029060">
    <property type="entry name" value="PIN-like_dom_sf"/>
</dbReference>
<dbReference type="PANTHER" id="PTHR33653:SF1">
    <property type="entry name" value="RIBONUCLEASE VAPC2"/>
    <property type="match status" value="1"/>
</dbReference>
<evidence type="ECO:0000259" key="9">
    <source>
        <dbReference type="Pfam" id="PF01850"/>
    </source>
</evidence>
<proteinExistence type="inferred from homology"/>
<evidence type="ECO:0000313" key="11">
    <source>
        <dbReference type="Proteomes" id="UP000199048"/>
    </source>
</evidence>
<dbReference type="InterPro" id="IPR002716">
    <property type="entry name" value="PIN_dom"/>
</dbReference>
<feature type="binding site" evidence="8">
    <location>
        <position position="6"/>
    </location>
    <ligand>
        <name>Mg(2+)</name>
        <dbReference type="ChEBI" id="CHEBI:18420"/>
    </ligand>
</feature>
<dbReference type="CDD" id="cd18748">
    <property type="entry name" value="PIN_VapC4-5_FitB-like"/>
    <property type="match status" value="1"/>
</dbReference>
<dbReference type="Pfam" id="PF01850">
    <property type="entry name" value="PIN"/>
    <property type="match status" value="1"/>
</dbReference>
<dbReference type="Proteomes" id="UP000199048">
    <property type="component" value="Unassembled WGS sequence"/>
</dbReference>
<feature type="domain" description="PIN" evidence="9">
    <location>
        <begin position="3"/>
        <end position="124"/>
    </location>
</feature>
<keyword evidence="5 8" id="KW-0378">Hydrolase</keyword>
<dbReference type="RefSeq" id="WP_092039793.1">
    <property type="nucleotide sequence ID" value="NZ_FOTK01000008.1"/>
</dbReference>
<evidence type="ECO:0000256" key="1">
    <source>
        <dbReference type="ARBA" id="ARBA00001946"/>
    </source>
</evidence>